<dbReference type="InterPro" id="IPR019142">
    <property type="entry name" value="Dymeclin"/>
</dbReference>
<evidence type="ECO:0000256" key="2">
    <source>
        <dbReference type="ARBA" id="ARBA00015736"/>
    </source>
</evidence>
<dbReference type="Pfam" id="PF09742">
    <property type="entry name" value="Dymeclin"/>
    <property type="match status" value="1"/>
</dbReference>
<keyword evidence="3" id="KW-0519">Myristate</keyword>
<evidence type="ECO:0000256" key="1">
    <source>
        <dbReference type="ARBA" id="ARBA00010603"/>
    </source>
</evidence>
<dbReference type="Pfam" id="PF00004">
    <property type="entry name" value="AAA"/>
    <property type="match status" value="1"/>
</dbReference>
<protein>
    <recommendedName>
        <fullName evidence="2">Dymeclin</fullName>
    </recommendedName>
</protein>
<gene>
    <name evidence="7" type="ORF">LVIROSA_LOCUS20378</name>
</gene>
<dbReference type="GO" id="GO:0007030">
    <property type="term" value="P:Golgi organization"/>
    <property type="evidence" value="ECO:0007669"/>
    <property type="project" value="TreeGrafter"/>
</dbReference>
<evidence type="ECO:0000256" key="4">
    <source>
        <dbReference type="ARBA" id="ARBA00023288"/>
    </source>
</evidence>
<comment type="similarity">
    <text evidence="1">Belongs to the dymeclin family.</text>
</comment>
<proteinExistence type="inferred from homology"/>
<dbReference type="EMBL" id="CAKMRJ010003334">
    <property type="protein sequence ID" value="CAH1433811.1"/>
    <property type="molecule type" value="Genomic_DNA"/>
</dbReference>
<evidence type="ECO:0000256" key="5">
    <source>
        <dbReference type="SAM" id="Phobius"/>
    </source>
</evidence>
<keyword evidence="4" id="KW-0449">Lipoprotein</keyword>
<evidence type="ECO:0000313" key="7">
    <source>
        <dbReference type="EMBL" id="CAH1433811.1"/>
    </source>
</evidence>
<reference evidence="7 8" key="1">
    <citation type="submission" date="2022-01" db="EMBL/GenBank/DDBJ databases">
        <authorList>
            <person name="Xiong W."/>
            <person name="Schranz E."/>
        </authorList>
    </citation>
    <scope>NUCLEOTIDE SEQUENCE [LARGE SCALE GENOMIC DNA]</scope>
</reference>
<dbReference type="InterPro" id="IPR003959">
    <property type="entry name" value="ATPase_AAA_core"/>
</dbReference>
<evidence type="ECO:0000256" key="3">
    <source>
        <dbReference type="ARBA" id="ARBA00022707"/>
    </source>
</evidence>
<evidence type="ECO:0000313" key="8">
    <source>
        <dbReference type="Proteomes" id="UP001157418"/>
    </source>
</evidence>
<dbReference type="AlphaFoldDB" id="A0AAU9N7J3"/>
<dbReference type="GO" id="GO:0016887">
    <property type="term" value="F:ATP hydrolysis activity"/>
    <property type="evidence" value="ECO:0007669"/>
    <property type="project" value="InterPro"/>
</dbReference>
<sequence>MSVNMKEIQVVQNPKSCPLFKSYLIFYFLTLYLISLGMCLADETAVLLLYALVHGNSDFLEYVLVRTDIDTLVIVNAFPILLRGSEEQFCTLFLMQKEKLNIEGQACCFYNQWIDGLLMSSPVSQIYAWLQIEMQSYLELWTNEKAMRFSHPCKGILLFGPPRKTLVAKALANEVGANFISITSSTLTSKVARLKVAMKIVKGEITHGAMNYLSYLLYFILYY</sequence>
<keyword evidence="8" id="KW-1185">Reference proteome</keyword>
<organism evidence="7 8">
    <name type="scientific">Lactuca virosa</name>
    <dbReference type="NCBI Taxonomy" id="75947"/>
    <lineage>
        <taxon>Eukaryota</taxon>
        <taxon>Viridiplantae</taxon>
        <taxon>Streptophyta</taxon>
        <taxon>Embryophyta</taxon>
        <taxon>Tracheophyta</taxon>
        <taxon>Spermatophyta</taxon>
        <taxon>Magnoliopsida</taxon>
        <taxon>eudicotyledons</taxon>
        <taxon>Gunneridae</taxon>
        <taxon>Pentapetalae</taxon>
        <taxon>asterids</taxon>
        <taxon>campanulids</taxon>
        <taxon>Asterales</taxon>
        <taxon>Asteraceae</taxon>
        <taxon>Cichorioideae</taxon>
        <taxon>Cichorieae</taxon>
        <taxon>Lactucinae</taxon>
        <taxon>Lactuca</taxon>
    </lineage>
</organism>
<dbReference type="Proteomes" id="UP001157418">
    <property type="component" value="Unassembled WGS sequence"/>
</dbReference>
<feature type="transmembrane region" description="Helical" evidence="5">
    <location>
        <begin position="24"/>
        <end position="53"/>
    </location>
</feature>
<dbReference type="PANTHER" id="PTHR12895">
    <property type="entry name" value="DYMECLIN"/>
    <property type="match status" value="1"/>
</dbReference>
<evidence type="ECO:0000259" key="6">
    <source>
        <dbReference type="Pfam" id="PF00004"/>
    </source>
</evidence>
<accession>A0AAU9N7J3</accession>
<feature type="domain" description="ATPase AAA-type core" evidence="6">
    <location>
        <begin position="156"/>
        <end position="191"/>
    </location>
</feature>
<dbReference type="PANTHER" id="PTHR12895:SF9">
    <property type="entry name" value="DYMECLIN"/>
    <property type="match status" value="1"/>
</dbReference>
<keyword evidence="5" id="KW-1133">Transmembrane helix</keyword>
<comment type="caution">
    <text evidence="7">The sequence shown here is derived from an EMBL/GenBank/DDBJ whole genome shotgun (WGS) entry which is preliminary data.</text>
</comment>
<keyword evidence="5" id="KW-0812">Transmembrane</keyword>
<dbReference type="InterPro" id="IPR027417">
    <property type="entry name" value="P-loop_NTPase"/>
</dbReference>
<dbReference type="GO" id="GO:0005794">
    <property type="term" value="C:Golgi apparatus"/>
    <property type="evidence" value="ECO:0007669"/>
    <property type="project" value="TreeGrafter"/>
</dbReference>
<keyword evidence="5" id="KW-0472">Membrane</keyword>
<dbReference type="GO" id="GO:0005524">
    <property type="term" value="F:ATP binding"/>
    <property type="evidence" value="ECO:0007669"/>
    <property type="project" value="InterPro"/>
</dbReference>
<dbReference type="Gene3D" id="3.40.50.300">
    <property type="entry name" value="P-loop containing nucleotide triphosphate hydrolases"/>
    <property type="match status" value="1"/>
</dbReference>
<name>A0AAU9N7J3_9ASTR</name>
<dbReference type="SUPFAM" id="SSF52540">
    <property type="entry name" value="P-loop containing nucleoside triphosphate hydrolases"/>
    <property type="match status" value="1"/>
</dbReference>